<protein>
    <submittedName>
        <fullName evidence="1">Uncharacterized protein</fullName>
    </submittedName>
</protein>
<dbReference type="EMBL" id="GBXM01054583">
    <property type="protein sequence ID" value="JAH53994.1"/>
    <property type="molecule type" value="Transcribed_RNA"/>
</dbReference>
<sequence>MWQTFPTSFCDSVLAYCEGEIRTFPKLGLRFDKSHITERGRNWALIAVMILRS</sequence>
<organism evidence="1">
    <name type="scientific">Anguilla anguilla</name>
    <name type="common">European freshwater eel</name>
    <name type="synonym">Muraena anguilla</name>
    <dbReference type="NCBI Taxonomy" id="7936"/>
    <lineage>
        <taxon>Eukaryota</taxon>
        <taxon>Metazoa</taxon>
        <taxon>Chordata</taxon>
        <taxon>Craniata</taxon>
        <taxon>Vertebrata</taxon>
        <taxon>Euteleostomi</taxon>
        <taxon>Actinopterygii</taxon>
        <taxon>Neopterygii</taxon>
        <taxon>Teleostei</taxon>
        <taxon>Anguilliformes</taxon>
        <taxon>Anguillidae</taxon>
        <taxon>Anguilla</taxon>
    </lineage>
</organism>
<accession>A0A0E9TJZ3</accession>
<dbReference type="AlphaFoldDB" id="A0A0E9TJZ3"/>
<reference evidence="1" key="2">
    <citation type="journal article" date="2015" name="Fish Shellfish Immunol.">
        <title>Early steps in the European eel (Anguilla anguilla)-Vibrio vulnificus interaction in the gills: Role of the RtxA13 toxin.</title>
        <authorList>
            <person name="Callol A."/>
            <person name="Pajuelo D."/>
            <person name="Ebbesson L."/>
            <person name="Teles M."/>
            <person name="MacKenzie S."/>
            <person name="Amaro C."/>
        </authorList>
    </citation>
    <scope>NUCLEOTIDE SEQUENCE</scope>
</reference>
<reference evidence="1" key="1">
    <citation type="submission" date="2014-11" db="EMBL/GenBank/DDBJ databases">
        <authorList>
            <person name="Amaro Gonzalez C."/>
        </authorList>
    </citation>
    <scope>NUCLEOTIDE SEQUENCE</scope>
</reference>
<evidence type="ECO:0000313" key="1">
    <source>
        <dbReference type="EMBL" id="JAH53994.1"/>
    </source>
</evidence>
<proteinExistence type="predicted"/>
<name>A0A0E9TJZ3_ANGAN</name>